<evidence type="ECO:0000313" key="1">
    <source>
        <dbReference type="EMBL" id="TMS18628.1"/>
    </source>
</evidence>
<dbReference type="EMBL" id="CM011679">
    <property type="protein sequence ID" value="TMS18628.1"/>
    <property type="molecule type" value="Genomic_DNA"/>
</dbReference>
<evidence type="ECO:0000313" key="2">
    <source>
        <dbReference type="Proteomes" id="UP000793456"/>
    </source>
</evidence>
<keyword evidence="2" id="KW-1185">Reference proteome</keyword>
<gene>
    <name evidence="1" type="ORF">E3U43_010954</name>
</gene>
<organism evidence="1 2">
    <name type="scientific">Larimichthys crocea</name>
    <name type="common">Large yellow croaker</name>
    <name type="synonym">Pseudosciaena crocea</name>
    <dbReference type="NCBI Taxonomy" id="215358"/>
    <lineage>
        <taxon>Eukaryota</taxon>
        <taxon>Metazoa</taxon>
        <taxon>Chordata</taxon>
        <taxon>Craniata</taxon>
        <taxon>Vertebrata</taxon>
        <taxon>Euteleostomi</taxon>
        <taxon>Actinopterygii</taxon>
        <taxon>Neopterygii</taxon>
        <taxon>Teleostei</taxon>
        <taxon>Neoteleostei</taxon>
        <taxon>Acanthomorphata</taxon>
        <taxon>Eupercaria</taxon>
        <taxon>Sciaenidae</taxon>
        <taxon>Larimichthys</taxon>
    </lineage>
</organism>
<dbReference type="Proteomes" id="UP000793456">
    <property type="component" value="Chromosome VI"/>
</dbReference>
<accession>A0ACD3RGP6</accession>
<sequence>MHFYEMSSRLIGDTVSKVTDNVTTVVLAASVITLILGYVSKVLLRQSSDKDLKYPPYIPSSIPFLGHAIAFGKSPIEFLENAYEKYGPVFSFTMVGSTFTYLLGSDAAQLMFNSKNDDLNAEDVYSRLTTPGVWQRSSL</sequence>
<proteinExistence type="predicted"/>
<comment type="caution">
    <text evidence="1">The sequence shown here is derived from an EMBL/GenBank/DDBJ whole genome shotgun (WGS) entry which is preliminary data.</text>
</comment>
<reference evidence="1" key="1">
    <citation type="submission" date="2018-11" db="EMBL/GenBank/DDBJ databases">
        <title>The sequence and de novo assembly of Larimichthys crocea genome using PacBio and Hi-C technologies.</title>
        <authorList>
            <person name="Xu P."/>
            <person name="Chen B."/>
            <person name="Zhou Z."/>
            <person name="Ke Q."/>
            <person name="Wu Y."/>
            <person name="Bai H."/>
            <person name="Pu F."/>
        </authorList>
    </citation>
    <scope>NUCLEOTIDE SEQUENCE</scope>
    <source>
        <tissue evidence="1">Muscle</tissue>
    </source>
</reference>
<name>A0ACD3RGP6_LARCR</name>
<protein>
    <submittedName>
        <fullName evidence="1">Uncharacterized protein</fullName>
    </submittedName>
</protein>